<dbReference type="RefSeq" id="WP_273938315.1">
    <property type="nucleotide sequence ID" value="NZ_CP097263.1"/>
</dbReference>
<dbReference type="PANTHER" id="PTHR48100">
    <property type="entry name" value="BROAD-SPECIFICITY PHOSPHATASE YOR283W-RELATED"/>
    <property type="match status" value="1"/>
</dbReference>
<dbReference type="InterPro" id="IPR050275">
    <property type="entry name" value="PGM_Phosphatase"/>
</dbReference>
<evidence type="ECO:0000313" key="2">
    <source>
        <dbReference type="Proteomes" id="UP001589810"/>
    </source>
</evidence>
<evidence type="ECO:0000313" key="1">
    <source>
        <dbReference type="EMBL" id="MFC0547838.1"/>
    </source>
</evidence>
<reference evidence="1 2" key="1">
    <citation type="submission" date="2024-09" db="EMBL/GenBank/DDBJ databases">
        <authorList>
            <person name="Sun Q."/>
            <person name="Mori K."/>
        </authorList>
    </citation>
    <scope>NUCLEOTIDE SEQUENCE [LARGE SCALE GENOMIC DNA]</scope>
    <source>
        <strain evidence="1 2">TBRC 1432</strain>
    </source>
</reference>
<dbReference type="Pfam" id="PF00300">
    <property type="entry name" value="His_Phos_1"/>
    <property type="match status" value="1"/>
</dbReference>
<proteinExistence type="predicted"/>
<organism evidence="1 2">
    <name type="scientific">Kutzneria chonburiensis</name>
    <dbReference type="NCBI Taxonomy" id="1483604"/>
    <lineage>
        <taxon>Bacteria</taxon>
        <taxon>Bacillati</taxon>
        <taxon>Actinomycetota</taxon>
        <taxon>Actinomycetes</taxon>
        <taxon>Pseudonocardiales</taxon>
        <taxon>Pseudonocardiaceae</taxon>
        <taxon>Kutzneria</taxon>
    </lineage>
</organism>
<dbReference type="EMBL" id="JBHLUD010000015">
    <property type="protein sequence ID" value="MFC0547838.1"/>
    <property type="molecule type" value="Genomic_DNA"/>
</dbReference>
<dbReference type="InterPro" id="IPR013078">
    <property type="entry name" value="His_Pase_superF_clade-1"/>
</dbReference>
<dbReference type="Proteomes" id="UP001589810">
    <property type="component" value="Unassembled WGS sequence"/>
</dbReference>
<dbReference type="InterPro" id="IPR029033">
    <property type="entry name" value="His_PPase_superfam"/>
</dbReference>
<name>A0ABV6N5H1_9PSEU</name>
<dbReference type="SMART" id="SM00855">
    <property type="entry name" value="PGAM"/>
    <property type="match status" value="1"/>
</dbReference>
<dbReference type="SUPFAM" id="SSF53254">
    <property type="entry name" value="Phosphoglycerate mutase-like"/>
    <property type="match status" value="1"/>
</dbReference>
<sequence length="194" mass="21008">MPRLLLVRHGESEHTLRGPEGLTAVGRRQAVDVVERLGVEGPAVVYSSTEVRAIETAAVIAERLGVGVTQDCGLCTWHTPPEATGMTAGEFQRRFGVDGGGVFRPFETGNEAWAELVLRVSRTLLELAARHRDETVIAVGHKETVEASLVTFGNQPLLRGFDMAIGPATITEWTTDGDPTAWPPPRWTLCRLGA</sequence>
<accession>A0ABV6N5H1</accession>
<keyword evidence="2" id="KW-1185">Reference proteome</keyword>
<dbReference type="Gene3D" id="3.40.50.1240">
    <property type="entry name" value="Phosphoglycerate mutase-like"/>
    <property type="match status" value="1"/>
</dbReference>
<gene>
    <name evidence="1" type="ORF">ACFFH7_40465</name>
</gene>
<protein>
    <submittedName>
        <fullName evidence="1">Histidine phosphatase family protein</fullName>
    </submittedName>
</protein>
<dbReference type="CDD" id="cd07067">
    <property type="entry name" value="HP_PGM_like"/>
    <property type="match status" value="1"/>
</dbReference>
<dbReference type="PANTHER" id="PTHR48100:SF1">
    <property type="entry name" value="HISTIDINE PHOSPHATASE FAMILY PROTEIN-RELATED"/>
    <property type="match status" value="1"/>
</dbReference>
<comment type="caution">
    <text evidence="1">The sequence shown here is derived from an EMBL/GenBank/DDBJ whole genome shotgun (WGS) entry which is preliminary data.</text>
</comment>